<organism evidence="1">
    <name type="scientific">Trypanosoma vivax (strain Y486)</name>
    <dbReference type="NCBI Taxonomy" id="1055687"/>
    <lineage>
        <taxon>Eukaryota</taxon>
        <taxon>Discoba</taxon>
        <taxon>Euglenozoa</taxon>
        <taxon>Kinetoplastea</taxon>
        <taxon>Metakinetoplastina</taxon>
        <taxon>Trypanosomatida</taxon>
        <taxon>Trypanosomatidae</taxon>
        <taxon>Trypanosoma</taxon>
        <taxon>Duttonella</taxon>
    </lineage>
</organism>
<protein>
    <submittedName>
        <fullName evidence="1">Uncharacterized protein</fullName>
    </submittedName>
</protein>
<dbReference type="VEuPathDB" id="TriTrypDB:TvY486_0804010"/>
<accession>G0U138</accession>
<reference evidence="1" key="1">
    <citation type="journal article" date="2012" name="Proc. Natl. Acad. Sci. U.S.A.">
        <title>Antigenic diversity is generated by distinct evolutionary mechanisms in African trypanosome species.</title>
        <authorList>
            <person name="Jackson A.P."/>
            <person name="Berry A."/>
            <person name="Aslett M."/>
            <person name="Allison H.C."/>
            <person name="Burton P."/>
            <person name="Vavrova-Anderson J."/>
            <person name="Brown R."/>
            <person name="Browne H."/>
            <person name="Corton N."/>
            <person name="Hauser H."/>
            <person name="Gamble J."/>
            <person name="Gilderthorp R."/>
            <person name="Marcello L."/>
            <person name="McQuillan J."/>
            <person name="Otto T.D."/>
            <person name="Quail M.A."/>
            <person name="Sanders M.J."/>
            <person name="van Tonder A."/>
            <person name="Ginger M.L."/>
            <person name="Field M.C."/>
            <person name="Barry J.D."/>
            <person name="Hertz-Fowler C."/>
            <person name="Berriman M."/>
        </authorList>
    </citation>
    <scope>NUCLEOTIDE SEQUENCE</scope>
    <source>
        <strain evidence="1">Y486</strain>
    </source>
</reference>
<gene>
    <name evidence="1" type="ORF">TVY486_0804010</name>
</gene>
<dbReference type="EMBL" id="HE573024">
    <property type="protein sequence ID" value="CCC49793.1"/>
    <property type="molecule type" value="Genomic_DNA"/>
</dbReference>
<evidence type="ECO:0000313" key="1">
    <source>
        <dbReference type="EMBL" id="CCC49793.1"/>
    </source>
</evidence>
<proteinExistence type="predicted"/>
<name>G0U138_TRYVY</name>
<sequence length="259" mass="29077">MEGENKGKTFTYRHDSVALPWALRAISLHNDSTALVGLRQLLFVAEERRRRQFAERDREVEECTERLVRWPLPVLTRCSSVLHATRAVVCQWMKTCASKAASLAPSATQRSTTCFRRLYNVCLWQRRHPLFILCPVLDAFGGTHSCEVIDDMLEGLSQHIATPLGRASHLLRGDVLTVYPTLAPKEQEQLVEELIPGYPGPGSGDGPAPPPEFYIGAYVSEVPPRFGAADLLPEQYTQLRDAFGEHRRACVQRLLSSRP</sequence>
<dbReference type="AlphaFoldDB" id="G0U138"/>